<reference evidence="2" key="1">
    <citation type="submission" date="2021-06" db="EMBL/GenBank/DDBJ databases">
        <title>Genome Sequence of Mortierella hyaline Strain SCG-10, a Cold-Adapted, Nitrate-Reducing Fungus Isolated from Soil in Minnesota, USA.</title>
        <authorList>
            <person name="Aldossari N."/>
        </authorList>
    </citation>
    <scope>NUCLEOTIDE SEQUENCE</scope>
    <source>
        <strain evidence="2">SCG-10</strain>
    </source>
</reference>
<protein>
    <submittedName>
        <fullName evidence="2">Uncharacterized protein</fullName>
    </submittedName>
</protein>
<evidence type="ECO:0000313" key="3">
    <source>
        <dbReference type="Proteomes" id="UP000707451"/>
    </source>
</evidence>
<evidence type="ECO:0000256" key="1">
    <source>
        <dbReference type="SAM" id="SignalP"/>
    </source>
</evidence>
<organism evidence="2 3">
    <name type="scientific">Linnemannia hyalina</name>
    <dbReference type="NCBI Taxonomy" id="64524"/>
    <lineage>
        <taxon>Eukaryota</taxon>
        <taxon>Fungi</taxon>
        <taxon>Fungi incertae sedis</taxon>
        <taxon>Mucoromycota</taxon>
        <taxon>Mortierellomycotina</taxon>
        <taxon>Mortierellomycetes</taxon>
        <taxon>Mortierellales</taxon>
        <taxon>Mortierellaceae</taxon>
        <taxon>Linnemannia</taxon>
    </lineage>
</organism>
<feature type="chain" id="PRO_5040145208" evidence="1">
    <location>
        <begin position="25"/>
        <end position="107"/>
    </location>
</feature>
<keyword evidence="3" id="KW-1185">Reference proteome</keyword>
<proteinExistence type="predicted"/>
<sequence length="107" mass="11816">MIRPFPLVAVFAMLATFCLSTTSAIPVAKRDVTSTAECVQGHWELVRDLLRKLPEAEKGNVTDLFEGNEPITTAPSVDDIKTGLDDLKKYNSDIFLTFLALVKCDQV</sequence>
<dbReference type="Proteomes" id="UP000707451">
    <property type="component" value="Unassembled WGS sequence"/>
</dbReference>
<gene>
    <name evidence="2" type="ORF">KI688_009886</name>
</gene>
<name>A0A9P8BVB7_9FUNG</name>
<dbReference type="OrthoDB" id="2418782at2759"/>
<accession>A0A9P8BVB7</accession>
<feature type="signal peptide" evidence="1">
    <location>
        <begin position="1"/>
        <end position="24"/>
    </location>
</feature>
<dbReference type="EMBL" id="JAHRHY010000005">
    <property type="protein sequence ID" value="KAG9068996.1"/>
    <property type="molecule type" value="Genomic_DNA"/>
</dbReference>
<keyword evidence="1" id="KW-0732">Signal</keyword>
<comment type="caution">
    <text evidence="2">The sequence shown here is derived from an EMBL/GenBank/DDBJ whole genome shotgun (WGS) entry which is preliminary data.</text>
</comment>
<dbReference type="AlphaFoldDB" id="A0A9P8BVB7"/>
<evidence type="ECO:0000313" key="2">
    <source>
        <dbReference type="EMBL" id="KAG9068996.1"/>
    </source>
</evidence>